<keyword evidence="2" id="KW-1185">Reference proteome</keyword>
<protein>
    <submittedName>
        <fullName evidence="1">Uncharacterized protein</fullName>
    </submittedName>
</protein>
<gene>
    <name evidence="1" type="ORF">Spa11_13980</name>
</gene>
<reference evidence="1 2" key="1">
    <citation type="submission" date="2019-02" db="EMBL/GenBank/DDBJ databases">
        <title>Deep-cultivation of Planctomycetes and their phenomic and genomic characterization uncovers novel biology.</title>
        <authorList>
            <person name="Wiegand S."/>
            <person name="Jogler M."/>
            <person name="Boedeker C."/>
            <person name="Pinto D."/>
            <person name="Vollmers J."/>
            <person name="Rivas-Marin E."/>
            <person name="Kohn T."/>
            <person name="Peeters S.H."/>
            <person name="Heuer A."/>
            <person name="Rast P."/>
            <person name="Oberbeckmann S."/>
            <person name="Bunk B."/>
            <person name="Jeske O."/>
            <person name="Meyerdierks A."/>
            <person name="Storesund J.E."/>
            <person name="Kallscheuer N."/>
            <person name="Luecker S."/>
            <person name="Lage O.M."/>
            <person name="Pohl T."/>
            <person name="Merkel B.J."/>
            <person name="Hornburger P."/>
            <person name="Mueller R.-W."/>
            <person name="Bruemmer F."/>
            <person name="Labrenz M."/>
            <person name="Spormann A.M."/>
            <person name="Op den Camp H."/>
            <person name="Overmann J."/>
            <person name="Amann R."/>
            <person name="Jetten M.S.M."/>
            <person name="Mascher T."/>
            <person name="Medema M.H."/>
            <person name="Devos D.P."/>
            <person name="Kaster A.-K."/>
            <person name="Ovreas L."/>
            <person name="Rohde M."/>
            <person name="Galperin M.Y."/>
            <person name="Jogler C."/>
        </authorList>
    </citation>
    <scope>NUCLEOTIDE SEQUENCE [LARGE SCALE GENOMIC DNA]</scope>
    <source>
        <strain evidence="1 2">Spa11</strain>
    </source>
</reference>
<dbReference type="KEGG" id="bmei:Spa11_13980"/>
<dbReference type="AlphaFoldDB" id="A0A518K5Y0"/>
<organism evidence="1 2">
    <name type="scientific">Botrimarina mediterranea</name>
    <dbReference type="NCBI Taxonomy" id="2528022"/>
    <lineage>
        <taxon>Bacteria</taxon>
        <taxon>Pseudomonadati</taxon>
        <taxon>Planctomycetota</taxon>
        <taxon>Planctomycetia</taxon>
        <taxon>Pirellulales</taxon>
        <taxon>Lacipirellulaceae</taxon>
        <taxon>Botrimarina</taxon>
    </lineage>
</organism>
<dbReference type="Proteomes" id="UP000316426">
    <property type="component" value="Chromosome"/>
</dbReference>
<dbReference type="EMBL" id="CP036349">
    <property type="protein sequence ID" value="QDV73202.1"/>
    <property type="molecule type" value="Genomic_DNA"/>
</dbReference>
<proteinExistence type="predicted"/>
<sequence>MSCEPKMPEKYRLWKEIRTRLRLSDELVCMAISPPHSNYCLPVPPQ</sequence>
<accession>A0A518K5Y0</accession>
<name>A0A518K5Y0_9BACT</name>
<evidence type="ECO:0000313" key="1">
    <source>
        <dbReference type="EMBL" id="QDV73202.1"/>
    </source>
</evidence>
<evidence type="ECO:0000313" key="2">
    <source>
        <dbReference type="Proteomes" id="UP000316426"/>
    </source>
</evidence>